<dbReference type="OrthoDB" id="326212at2157"/>
<dbReference type="AlphaFoldDB" id="A0A1M5UYR8"/>
<name>A0A1M5UYR8_9EURY</name>
<evidence type="ECO:0008006" key="3">
    <source>
        <dbReference type="Google" id="ProtNLM"/>
    </source>
</evidence>
<organism evidence="1 2">
    <name type="scientific">Halobaculum gomorrense</name>
    <dbReference type="NCBI Taxonomy" id="43928"/>
    <lineage>
        <taxon>Archaea</taxon>
        <taxon>Methanobacteriati</taxon>
        <taxon>Methanobacteriota</taxon>
        <taxon>Stenosarchaea group</taxon>
        <taxon>Halobacteria</taxon>
        <taxon>Halobacteriales</taxon>
        <taxon>Haloferacaceae</taxon>
        <taxon>Halobaculum</taxon>
    </lineage>
</organism>
<reference evidence="1 2" key="1">
    <citation type="submission" date="2016-11" db="EMBL/GenBank/DDBJ databases">
        <authorList>
            <person name="Jaros S."/>
            <person name="Januszkiewicz K."/>
            <person name="Wedrychowicz H."/>
        </authorList>
    </citation>
    <scope>NUCLEOTIDE SEQUENCE [LARGE SCALE GENOMIC DNA]</scope>
    <source>
        <strain evidence="1 2">DSM 9297</strain>
    </source>
</reference>
<sequence length="284" mass="31001">MSDPPADEIAPPRLRTVGEEFLETGHVWLYEYPDGTPFEARLDADSRLQVAFAAGAQSSDQPRRWVDAEEAPSEFGFAVRTLTTQLDRRALRRAVDDPTAVRLRCIAVHRRHRGYDWSRAPPVVGVDVAYPGSELLPHELERAFEEFGVATMPILDTEVHVRDIELPGEAPPETQWGEGTAYGVLYRKKGGGVARAIAGEYAGEPPAVEPIRSAVAEYAATVASDDVLASFVQECDSSPSVSTVTDAVVDQALRAEFGRLTHSGTAFDIEDLRSALPQRVAAFL</sequence>
<protein>
    <recommendedName>
        <fullName evidence="3">RNA ligase domain-containing protein</fullName>
    </recommendedName>
</protein>
<evidence type="ECO:0000313" key="1">
    <source>
        <dbReference type="EMBL" id="SHH68197.1"/>
    </source>
</evidence>
<evidence type="ECO:0000313" key="2">
    <source>
        <dbReference type="Proteomes" id="UP000184357"/>
    </source>
</evidence>
<dbReference type="EMBL" id="FQWV01000013">
    <property type="protein sequence ID" value="SHH68197.1"/>
    <property type="molecule type" value="Genomic_DNA"/>
</dbReference>
<keyword evidence="2" id="KW-1185">Reference proteome</keyword>
<accession>A0A1M5UYR8</accession>
<dbReference type="Proteomes" id="UP000184357">
    <property type="component" value="Unassembled WGS sequence"/>
</dbReference>
<proteinExistence type="predicted"/>
<dbReference type="RefSeq" id="WP_073311397.1">
    <property type="nucleotide sequence ID" value="NZ_FQWV01000013.1"/>
</dbReference>
<gene>
    <name evidence="1" type="ORF">SAMN05443636_3185</name>
</gene>